<comment type="caution">
    <text evidence="7">The sequence shown here is derived from an EMBL/GenBank/DDBJ whole genome shotgun (WGS) entry which is preliminary data.</text>
</comment>
<dbReference type="PROSITE" id="PS51686">
    <property type="entry name" value="SAM_MT_RSMB_NOP"/>
    <property type="match status" value="1"/>
</dbReference>
<dbReference type="InterPro" id="IPR006027">
    <property type="entry name" value="NusB_RsmB_TIM44"/>
</dbReference>
<evidence type="ECO:0000256" key="1">
    <source>
        <dbReference type="ARBA" id="ARBA00022603"/>
    </source>
</evidence>
<dbReference type="InterPro" id="IPR049560">
    <property type="entry name" value="MeTrfase_RsmB-F_NOP2_cat"/>
</dbReference>
<feature type="active site" description="Nucleophile" evidence="5">
    <location>
        <position position="370"/>
    </location>
</feature>
<evidence type="ECO:0000313" key="8">
    <source>
        <dbReference type="Proteomes" id="UP000192872"/>
    </source>
</evidence>
<dbReference type="RefSeq" id="WP_376802285.1">
    <property type="nucleotide sequence ID" value="NZ_DBNB01000034.1"/>
</dbReference>
<dbReference type="InterPro" id="IPR029063">
    <property type="entry name" value="SAM-dependent_MTases_sf"/>
</dbReference>
<dbReference type="PRINTS" id="PR02008">
    <property type="entry name" value="RCMTFAMILY"/>
</dbReference>
<sequence length="441" mass="47195">MRIKAERHQLPEIPGLAARRVAVGAIDAVLNRHERLDEAMESDPGLARLEPRDRAFATALARTTMQRLGEVLALVEGHLARGWPSRGGPLKAILACAAAQLLYMDVAEHAAVDQAVRLAREDKDAGHFTGLVNAVLRAITREEKPAAQPLANLPPWLMARWMRAYGADVTEAMAAAQLSEPPLDVTARSNAKAWADTLGGKLLPQGTIRLTSHSGPISALPGYEEGAWWVQDAAALLVVLAAGALKGASVLDLCAAPGGKTAALAARGAKVTAVDRDPARLARLMRNMDRLHLKVQPVVRDMMEVDLGGPYDVVLLDAPCSATGTLRRHPDVAWLKRESDIATLARQQAAMLDRAAAQVGDGGLLIYSTCSLEPEEGEQQVTSFLVRNRGFALDPIAPDEIGGFSDMVAGVGTLRSRPDMLKEDGGIDGFFVARLRKIAQD</sequence>
<evidence type="ECO:0000313" key="7">
    <source>
        <dbReference type="EMBL" id="OQW52346.1"/>
    </source>
</evidence>
<dbReference type="STRING" id="1827387.A4S15_08195"/>
<keyword evidence="3 5" id="KW-0949">S-adenosyl-L-methionine</keyword>
<dbReference type="InterPro" id="IPR001678">
    <property type="entry name" value="MeTrfase_RsmB-F_NOP2_dom"/>
</dbReference>
<accession>A0A1W9HXY7</accession>
<protein>
    <recommendedName>
        <fullName evidence="6">SAM-dependent MTase RsmB/NOP-type domain-containing protein</fullName>
    </recommendedName>
</protein>
<dbReference type="SUPFAM" id="SSF48013">
    <property type="entry name" value="NusB-like"/>
    <property type="match status" value="1"/>
</dbReference>
<dbReference type="Gene3D" id="1.10.940.10">
    <property type="entry name" value="NusB-like"/>
    <property type="match status" value="1"/>
</dbReference>
<evidence type="ECO:0000256" key="2">
    <source>
        <dbReference type="ARBA" id="ARBA00022679"/>
    </source>
</evidence>
<evidence type="ECO:0000256" key="4">
    <source>
        <dbReference type="ARBA" id="ARBA00022884"/>
    </source>
</evidence>
<dbReference type="GO" id="GO:0003723">
    <property type="term" value="F:RNA binding"/>
    <property type="evidence" value="ECO:0007669"/>
    <property type="project" value="UniProtKB-UniRule"/>
</dbReference>
<keyword evidence="4 5" id="KW-0694">RNA-binding</keyword>
<keyword evidence="2 5" id="KW-0808">Transferase</keyword>
<keyword evidence="1 5" id="KW-0489">Methyltransferase</keyword>
<evidence type="ECO:0000256" key="5">
    <source>
        <dbReference type="PROSITE-ProRule" id="PRU01023"/>
    </source>
</evidence>
<gene>
    <name evidence="7" type="ORF">A4S15_08195</name>
</gene>
<feature type="binding site" evidence="5">
    <location>
        <position position="275"/>
    </location>
    <ligand>
        <name>S-adenosyl-L-methionine</name>
        <dbReference type="ChEBI" id="CHEBI:59789"/>
    </ligand>
</feature>
<dbReference type="Gene3D" id="3.40.50.150">
    <property type="entry name" value="Vaccinia Virus protein VP39"/>
    <property type="match status" value="1"/>
</dbReference>
<evidence type="ECO:0000259" key="6">
    <source>
        <dbReference type="PROSITE" id="PS51686"/>
    </source>
</evidence>
<dbReference type="GO" id="GO:0006355">
    <property type="term" value="P:regulation of DNA-templated transcription"/>
    <property type="evidence" value="ECO:0007669"/>
    <property type="project" value="InterPro"/>
</dbReference>
<dbReference type="AlphaFoldDB" id="A0A1W9HXY7"/>
<proteinExistence type="inferred from homology"/>
<dbReference type="FunFam" id="3.40.50.150:FF:000257">
    <property type="entry name" value="16S rRNA methyltransferase"/>
    <property type="match status" value="1"/>
</dbReference>
<dbReference type="CDD" id="cd02440">
    <property type="entry name" value="AdoMet_MTases"/>
    <property type="match status" value="1"/>
</dbReference>
<reference evidence="7 8" key="1">
    <citation type="journal article" date="2017" name="Water Res.">
        <title>Comammox in drinking water systems.</title>
        <authorList>
            <person name="Wang Y."/>
            <person name="Ma L."/>
            <person name="Mao Y."/>
            <person name="Jiang X."/>
            <person name="Xia Y."/>
            <person name="Yu K."/>
            <person name="Li B."/>
            <person name="Zhang T."/>
        </authorList>
    </citation>
    <scope>NUCLEOTIDE SEQUENCE [LARGE SCALE GENOMIC DNA]</scope>
    <source>
        <strain evidence="7">SG_bin8</strain>
    </source>
</reference>
<organism evidence="7 8">
    <name type="scientific">Candidatus Raskinella chloraquaticus</name>
    <dbReference type="NCBI Taxonomy" id="1951219"/>
    <lineage>
        <taxon>Bacteria</taxon>
        <taxon>Pseudomonadati</taxon>
        <taxon>Pseudomonadota</taxon>
        <taxon>Alphaproteobacteria</taxon>
        <taxon>Hyphomicrobiales</taxon>
        <taxon>Phreatobacteraceae</taxon>
        <taxon>Candidatus Raskinella</taxon>
    </lineage>
</organism>
<dbReference type="Pfam" id="PF01189">
    <property type="entry name" value="Methyltr_RsmB-F"/>
    <property type="match status" value="1"/>
</dbReference>
<feature type="binding site" evidence="5">
    <location>
        <position position="317"/>
    </location>
    <ligand>
        <name>S-adenosyl-L-methionine</name>
        <dbReference type="ChEBI" id="CHEBI:59789"/>
    </ligand>
</feature>
<dbReference type="Proteomes" id="UP000192872">
    <property type="component" value="Unassembled WGS sequence"/>
</dbReference>
<comment type="similarity">
    <text evidence="5">Belongs to the class I-like SAM-binding methyltransferase superfamily. RsmB/NOP family.</text>
</comment>
<dbReference type="InterPro" id="IPR035926">
    <property type="entry name" value="NusB-like_sf"/>
</dbReference>
<dbReference type="GO" id="GO:0001510">
    <property type="term" value="P:RNA methylation"/>
    <property type="evidence" value="ECO:0007669"/>
    <property type="project" value="InterPro"/>
</dbReference>
<dbReference type="PANTHER" id="PTHR22807:SF61">
    <property type="entry name" value="NOL1_NOP2_SUN FAMILY PROTEIN _ ANTITERMINATION NUSB DOMAIN-CONTAINING PROTEIN"/>
    <property type="match status" value="1"/>
</dbReference>
<feature type="binding site" evidence="5">
    <location>
        <position position="301"/>
    </location>
    <ligand>
        <name>S-adenosyl-L-methionine</name>
        <dbReference type="ChEBI" id="CHEBI:59789"/>
    </ligand>
</feature>
<evidence type="ECO:0000256" key="3">
    <source>
        <dbReference type="ARBA" id="ARBA00022691"/>
    </source>
</evidence>
<dbReference type="InterPro" id="IPR023267">
    <property type="entry name" value="RCMT"/>
</dbReference>
<dbReference type="PANTHER" id="PTHR22807">
    <property type="entry name" value="NOP2 YEAST -RELATED NOL1/NOP2/FMU SUN DOMAIN-CONTAINING"/>
    <property type="match status" value="1"/>
</dbReference>
<name>A0A1W9HXY7_9HYPH</name>
<dbReference type="GO" id="GO:0008173">
    <property type="term" value="F:RNA methyltransferase activity"/>
    <property type="evidence" value="ECO:0007669"/>
    <property type="project" value="InterPro"/>
</dbReference>
<dbReference type="Pfam" id="PF01029">
    <property type="entry name" value="NusB"/>
    <property type="match status" value="1"/>
</dbReference>
<feature type="binding site" evidence="5">
    <location>
        <begin position="254"/>
        <end position="260"/>
    </location>
    <ligand>
        <name>S-adenosyl-L-methionine</name>
        <dbReference type="ChEBI" id="CHEBI:59789"/>
    </ligand>
</feature>
<dbReference type="SUPFAM" id="SSF53335">
    <property type="entry name" value="S-adenosyl-L-methionine-dependent methyltransferases"/>
    <property type="match status" value="1"/>
</dbReference>
<dbReference type="EMBL" id="LWDL01000013">
    <property type="protein sequence ID" value="OQW52346.1"/>
    <property type="molecule type" value="Genomic_DNA"/>
</dbReference>
<feature type="domain" description="SAM-dependent MTase RsmB/NOP-type" evidence="6">
    <location>
        <begin position="145"/>
        <end position="438"/>
    </location>
</feature>